<proteinExistence type="predicted"/>
<dbReference type="Gene3D" id="3.30.420.10">
    <property type="entry name" value="Ribonuclease H-like superfamily/Ribonuclease H"/>
    <property type="match status" value="1"/>
</dbReference>
<name>A0AAV8TBQ7_9ROSI</name>
<dbReference type="Pfam" id="PF17917">
    <property type="entry name" value="RT_RNaseH"/>
    <property type="match status" value="1"/>
</dbReference>
<dbReference type="InterPro" id="IPR012337">
    <property type="entry name" value="RNaseH-like_sf"/>
</dbReference>
<evidence type="ECO:0000256" key="3">
    <source>
        <dbReference type="ARBA" id="ARBA00022695"/>
    </source>
</evidence>
<evidence type="ECO:0000259" key="10">
    <source>
        <dbReference type="Pfam" id="PF03732"/>
    </source>
</evidence>
<evidence type="ECO:0000256" key="1">
    <source>
        <dbReference type="ARBA" id="ARBA00012493"/>
    </source>
</evidence>
<feature type="domain" description="Reverse transcriptase" evidence="9">
    <location>
        <begin position="682"/>
        <end position="837"/>
    </location>
</feature>
<dbReference type="CDD" id="cd00303">
    <property type="entry name" value="retropepsin_like"/>
    <property type="match status" value="1"/>
</dbReference>
<sequence length="1325" mass="151785">MNYLRDKPFTGVASDCPITHLKNFLEIADSYQVANVSNEQMRLRLFPFSLAGAAKEWMWDANPKGSLTTWGELKDKFMRKYFSPAKTHKLKMEIINFKQSEMESLAEAFERFKELQRKCPHHGIPPSSLVSHLYHGLTLATASQLDTIAGGTFLELNPDDAISLVEKVTANNCRAHERGGSQPTRKAPSTYEINPSELMDAKISNMCKKITDTILEQLKPITQQVKAITFTCDYCGESHNYEQCLNEQLHAIVFRNGKEVDTTPTPKGKEVCINSENSKILRNDVDRSMEKEEEEKPREDKEEKQPRERPYPPPLFPQRLAKQKHEKGFEKFMDVFKKLTINIPFAEALENMPSYAKFMKDVLSKKRRLGDHETVALTEECSAILQKKLPPKLKDPGSFTIPCVIGTQIFGKALCDLGASINLMPISVFRKLGMGDVIKPTSVRLQLADRSIIHPWGIIEDVLVKVDKFIFPADFIVCDIEEDAEVPIILGRSFLATGRVLIDVEKGELTMRVNGEEVTFSIFSSMKFPNEKCYAISSTSAILNDSTMNALTDDPLTVALTTLNEFDEEEILEYINLLDAGSSLRPYRQVIEPLNNSKDEAAKPSIEVPPELELKQLPQHLKRLNPNMKEVVKKEIVKWLDAGIIYPISDSSWVSPVQCVPKKGGMTVVTNEKNELIPTRTITGWRICMDYRKLNKATKKDHFPLPFIDQMLDRLVGKVYYCFLDGYAGYNQVLIAVEDQEKTTFTCPYGTFAFRRMPFGLCNAPATFQIYMMAIFSNMVENGLEVFMDDFSVHGDSFDMCLENLTKVLERCEETNLVLNWEKCHFMVQEGIVLGHKVSSKGLEVDRAKIETIEKLLPPTSVKGIRSFLGHAGFYRRFIKDFSKISKPLCNLLEKDVPFKFDENCMLAFQVLKEKLVSSPIIVAPDWSRPFELMCDASDYAVGAVLGQRYNKVFHSIYYASKTLNDAQLNYTTTEKELLAVVYAFKKFRSYLVGTKVKVFTDHSAIKYLIEKKDAKPRLIRWVLLLQEFDLEIVDRKGTENQVTDHLSRMENAESSSPKAYADFINYLVCKQLPPDFTYQQKKKFMHDVRTYFWDEPYLYKLGKDNVLRRCIPFEEQQNIIYHSNDQAEVSNRQLKQILEKTVDASPKTWSIKLDDSLWAFRTAYKTPIGCSPYQLVFGKACHLPVELEHKAFWATKQLNFDPTLAGEQRLLQLEQLEEFRLNAYENARIYKENTKKWHDRHLREKHFESGQLVLLYNSRLNLFPGKLKSRWSGPFRVLEVFPHGAIEISPLNSTHSFKVNGQRLKLYLGGEVDRGMASIQLIEA</sequence>
<dbReference type="Gene3D" id="3.30.70.270">
    <property type="match status" value="2"/>
</dbReference>
<dbReference type="PANTHER" id="PTHR37984:SF5">
    <property type="entry name" value="PROTEIN NYNRIN-LIKE"/>
    <property type="match status" value="1"/>
</dbReference>
<keyword evidence="4" id="KW-0540">Nuclease</keyword>
<keyword evidence="7" id="KW-0695">RNA-directed DNA polymerase</keyword>
<dbReference type="PANTHER" id="PTHR37984">
    <property type="entry name" value="PROTEIN CBG26694"/>
    <property type="match status" value="1"/>
</dbReference>
<organism evidence="12 13">
    <name type="scientific">Erythroxylum novogranatense</name>
    <dbReference type="NCBI Taxonomy" id="1862640"/>
    <lineage>
        <taxon>Eukaryota</taxon>
        <taxon>Viridiplantae</taxon>
        <taxon>Streptophyta</taxon>
        <taxon>Embryophyta</taxon>
        <taxon>Tracheophyta</taxon>
        <taxon>Spermatophyta</taxon>
        <taxon>Magnoliopsida</taxon>
        <taxon>eudicotyledons</taxon>
        <taxon>Gunneridae</taxon>
        <taxon>Pentapetalae</taxon>
        <taxon>rosids</taxon>
        <taxon>fabids</taxon>
        <taxon>Malpighiales</taxon>
        <taxon>Erythroxylaceae</taxon>
        <taxon>Erythroxylum</taxon>
    </lineage>
</organism>
<dbReference type="InterPro" id="IPR043128">
    <property type="entry name" value="Rev_trsase/Diguanyl_cyclase"/>
</dbReference>
<feature type="region of interest" description="Disordered" evidence="8">
    <location>
        <begin position="282"/>
        <end position="317"/>
    </location>
</feature>
<keyword evidence="13" id="KW-1185">Reference proteome</keyword>
<comment type="caution">
    <text evidence="12">The sequence shown here is derived from an EMBL/GenBank/DDBJ whole genome shotgun (WGS) entry which is preliminary data.</text>
</comment>
<dbReference type="InterPro" id="IPR043502">
    <property type="entry name" value="DNA/RNA_pol_sf"/>
</dbReference>
<dbReference type="FunFam" id="3.30.70.270:FF:000020">
    <property type="entry name" value="Transposon Tf2-6 polyprotein-like Protein"/>
    <property type="match status" value="1"/>
</dbReference>
<keyword evidence="6" id="KW-0378">Hydrolase</keyword>
<dbReference type="SUPFAM" id="SSF53098">
    <property type="entry name" value="Ribonuclease H-like"/>
    <property type="match status" value="1"/>
</dbReference>
<evidence type="ECO:0000256" key="5">
    <source>
        <dbReference type="ARBA" id="ARBA00022759"/>
    </source>
</evidence>
<dbReference type="Proteomes" id="UP001159364">
    <property type="component" value="Linkage Group LG05"/>
</dbReference>
<dbReference type="InterPro" id="IPR050951">
    <property type="entry name" value="Retrovirus_Pol_polyprotein"/>
</dbReference>
<evidence type="ECO:0000256" key="7">
    <source>
        <dbReference type="ARBA" id="ARBA00022918"/>
    </source>
</evidence>
<accession>A0AAV8TBQ7</accession>
<dbReference type="InterPro" id="IPR041373">
    <property type="entry name" value="RT_RNaseH"/>
</dbReference>
<evidence type="ECO:0000313" key="12">
    <source>
        <dbReference type="EMBL" id="KAJ8764132.1"/>
    </source>
</evidence>
<evidence type="ECO:0000256" key="6">
    <source>
        <dbReference type="ARBA" id="ARBA00022801"/>
    </source>
</evidence>
<dbReference type="CDD" id="cd01647">
    <property type="entry name" value="RT_LTR"/>
    <property type="match status" value="1"/>
</dbReference>
<dbReference type="GO" id="GO:0016787">
    <property type="term" value="F:hydrolase activity"/>
    <property type="evidence" value="ECO:0007669"/>
    <property type="project" value="UniProtKB-KW"/>
</dbReference>
<dbReference type="FunFam" id="3.10.20.370:FF:000001">
    <property type="entry name" value="Retrovirus-related Pol polyprotein from transposon 17.6-like protein"/>
    <property type="match status" value="1"/>
</dbReference>
<dbReference type="EC" id="2.7.7.49" evidence="1"/>
<dbReference type="CDD" id="cd09274">
    <property type="entry name" value="RNase_HI_RT_Ty3"/>
    <property type="match status" value="1"/>
</dbReference>
<feature type="domain" description="Reverse transcriptase RNase H-like" evidence="11">
    <location>
        <begin position="926"/>
        <end position="1029"/>
    </location>
</feature>
<dbReference type="InterPro" id="IPR005162">
    <property type="entry name" value="Retrotrans_gag_dom"/>
</dbReference>
<gene>
    <name evidence="12" type="ORF">K2173_005039</name>
</gene>
<dbReference type="InterPro" id="IPR021109">
    <property type="entry name" value="Peptidase_aspartic_dom_sf"/>
</dbReference>
<dbReference type="GO" id="GO:0003964">
    <property type="term" value="F:RNA-directed DNA polymerase activity"/>
    <property type="evidence" value="ECO:0007669"/>
    <property type="project" value="UniProtKB-KW"/>
</dbReference>
<evidence type="ECO:0000259" key="9">
    <source>
        <dbReference type="Pfam" id="PF00078"/>
    </source>
</evidence>
<keyword evidence="3" id="KW-0548">Nucleotidyltransferase</keyword>
<dbReference type="GO" id="GO:0003676">
    <property type="term" value="F:nucleic acid binding"/>
    <property type="evidence" value="ECO:0007669"/>
    <property type="project" value="InterPro"/>
</dbReference>
<dbReference type="Gene3D" id="2.40.70.10">
    <property type="entry name" value="Acid Proteases"/>
    <property type="match status" value="1"/>
</dbReference>
<dbReference type="Gene3D" id="3.10.10.10">
    <property type="entry name" value="HIV Type 1 Reverse Transcriptase, subunit A, domain 1"/>
    <property type="match status" value="1"/>
</dbReference>
<dbReference type="SUPFAM" id="SSF56672">
    <property type="entry name" value="DNA/RNA polymerases"/>
    <property type="match status" value="1"/>
</dbReference>
<evidence type="ECO:0000259" key="11">
    <source>
        <dbReference type="Pfam" id="PF17917"/>
    </source>
</evidence>
<evidence type="ECO:0000313" key="13">
    <source>
        <dbReference type="Proteomes" id="UP001159364"/>
    </source>
</evidence>
<evidence type="ECO:0000256" key="8">
    <source>
        <dbReference type="SAM" id="MobiDB-lite"/>
    </source>
</evidence>
<dbReference type="InterPro" id="IPR000477">
    <property type="entry name" value="RT_dom"/>
</dbReference>
<dbReference type="InterPro" id="IPR036397">
    <property type="entry name" value="RNaseH_sf"/>
</dbReference>
<keyword evidence="2" id="KW-0808">Transferase</keyword>
<dbReference type="Pfam" id="PF00078">
    <property type="entry name" value="RVT_1"/>
    <property type="match status" value="1"/>
</dbReference>
<keyword evidence="5" id="KW-0255">Endonuclease</keyword>
<evidence type="ECO:0000256" key="4">
    <source>
        <dbReference type="ARBA" id="ARBA00022722"/>
    </source>
</evidence>
<feature type="compositionally biased region" description="Basic and acidic residues" evidence="8">
    <location>
        <begin position="282"/>
        <end position="310"/>
    </location>
</feature>
<protein>
    <recommendedName>
        <fullName evidence="1">RNA-directed DNA polymerase</fullName>
        <ecNumber evidence="1">2.7.7.49</ecNumber>
    </recommendedName>
</protein>
<reference evidence="12 13" key="1">
    <citation type="submission" date="2021-09" db="EMBL/GenBank/DDBJ databases">
        <title>Genomic insights and catalytic innovation underlie evolution of tropane alkaloids biosynthesis.</title>
        <authorList>
            <person name="Wang Y.-J."/>
            <person name="Tian T."/>
            <person name="Huang J.-P."/>
            <person name="Huang S.-X."/>
        </authorList>
    </citation>
    <scope>NUCLEOTIDE SEQUENCE [LARGE SCALE GENOMIC DNA]</scope>
    <source>
        <strain evidence="12">KIB-2018</strain>
        <tissue evidence="12">Leaf</tissue>
    </source>
</reference>
<dbReference type="GO" id="GO:0004519">
    <property type="term" value="F:endonuclease activity"/>
    <property type="evidence" value="ECO:0007669"/>
    <property type="project" value="UniProtKB-KW"/>
</dbReference>
<feature type="domain" description="Retrotransposon gag" evidence="10">
    <location>
        <begin position="44"/>
        <end position="138"/>
    </location>
</feature>
<evidence type="ECO:0000256" key="2">
    <source>
        <dbReference type="ARBA" id="ARBA00022679"/>
    </source>
</evidence>
<dbReference type="EMBL" id="JAIWQS010000005">
    <property type="protein sequence ID" value="KAJ8764132.1"/>
    <property type="molecule type" value="Genomic_DNA"/>
</dbReference>
<dbReference type="Pfam" id="PF03732">
    <property type="entry name" value="Retrotrans_gag"/>
    <property type="match status" value="1"/>
</dbReference>